<protein>
    <submittedName>
        <fullName evidence="16">Amiloride-sensitive sodium channel subunit gamma</fullName>
    </submittedName>
</protein>
<keyword evidence="7 11" id="KW-0406">Ion transport</keyword>
<dbReference type="PANTHER" id="PTHR11690:SF248">
    <property type="entry name" value="PICKPOCKET 17, ISOFORM A"/>
    <property type="match status" value="1"/>
</dbReference>
<evidence type="ECO:0000256" key="14">
    <source>
        <dbReference type="SAM" id="Phobius"/>
    </source>
</evidence>
<feature type="transmembrane region" description="Helical" evidence="14">
    <location>
        <begin position="1072"/>
        <end position="1091"/>
    </location>
</feature>
<evidence type="ECO:0000256" key="9">
    <source>
        <dbReference type="ARBA" id="ARBA00023201"/>
    </source>
</evidence>
<evidence type="ECO:0000256" key="13">
    <source>
        <dbReference type="SAM" id="MobiDB-lite"/>
    </source>
</evidence>
<evidence type="ECO:0000256" key="6">
    <source>
        <dbReference type="ARBA" id="ARBA00023053"/>
    </source>
</evidence>
<evidence type="ECO:0000256" key="3">
    <source>
        <dbReference type="ARBA" id="ARBA00022461"/>
    </source>
</evidence>
<evidence type="ECO:0000256" key="4">
    <source>
        <dbReference type="ARBA" id="ARBA00022692"/>
    </source>
</evidence>
<comment type="similarity">
    <text evidence="11">Belongs to the amiloride-sensitive sodium channel (TC 1.A.6) family.</text>
</comment>
<dbReference type="InterPro" id="IPR057870">
    <property type="entry name" value="HR1_TOCA"/>
</dbReference>
<dbReference type="AlphaFoldDB" id="A0A177B673"/>
<name>A0A177B673_9BILA</name>
<keyword evidence="2 11" id="KW-0813">Transport</keyword>
<dbReference type="GO" id="GO:0005886">
    <property type="term" value="C:plasma membrane"/>
    <property type="evidence" value="ECO:0007669"/>
    <property type="project" value="TreeGrafter"/>
</dbReference>
<evidence type="ECO:0000256" key="1">
    <source>
        <dbReference type="ARBA" id="ARBA00004141"/>
    </source>
</evidence>
<gene>
    <name evidence="16" type="ORF">A3Q56_02494</name>
</gene>
<dbReference type="Gene3D" id="6.10.140.470">
    <property type="match status" value="1"/>
</dbReference>
<evidence type="ECO:0000256" key="8">
    <source>
        <dbReference type="ARBA" id="ARBA00023136"/>
    </source>
</evidence>
<dbReference type="GO" id="GO:0015280">
    <property type="term" value="F:ligand-gated sodium channel activity"/>
    <property type="evidence" value="ECO:0007669"/>
    <property type="project" value="TreeGrafter"/>
</dbReference>
<keyword evidence="3 11" id="KW-0894">Sodium channel</keyword>
<evidence type="ECO:0000256" key="12">
    <source>
        <dbReference type="SAM" id="Coils"/>
    </source>
</evidence>
<feature type="region of interest" description="Disordered" evidence="13">
    <location>
        <begin position="309"/>
        <end position="333"/>
    </location>
</feature>
<feature type="domain" description="TOCA HR1" evidence="15">
    <location>
        <begin position="351"/>
        <end position="430"/>
    </location>
</feature>
<feature type="coiled-coil region" evidence="12">
    <location>
        <begin position="110"/>
        <end position="204"/>
    </location>
</feature>
<dbReference type="PRINTS" id="PR01078">
    <property type="entry name" value="AMINACHANNEL"/>
</dbReference>
<keyword evidence="17" id="KW-1185">Reference proteome</keyword>
<dbReference type="Pfam" id="PF00858">
    <property type="entry name" value="ASC"/>
    <property type="match status" value="1"/>
</dbReference>
<dbReference type="Gene3D" id="1.10.287.770">
    <property type="entry name" value="YojJ-like"/>
    <property type="match status" value="1"/>
</dbReference>
<dbReference type="SUPFAM" id="SSF103657">
    <property type="entry name" value="BAR/IMD domain-like"/>
    <property type="match status" value="1"/>
</dbReference>
<dbReference type="InterPro" id="IPR027267">
    <property type="entry name" value="AH/BAR_dom_sf"/>
</dbReference>
<sequence length="1139" mass="132667">MNDTWFSENWNNSKYFLTYISQSITVCDIEKSFFREFCSLNKDHFAKIKKLAITYSKKFSHLERSDCDSSKFIIDSVSEYYDNLYKKIDESTKLIFSECDNDFNENKESRKQITSELEKENKSIETLRLNADKQKKIYHKSHKDYEKAIALKRKADNSMDLSRAEIQRYRTNMDNKKQLFSLSCAKYKENVNEYNNKVSSVANDDGINRMKNLHKLNQARINQHIKFTKNIFTLIFCEIFNVDANIFHNIVSNFQNKFNIEDDCYKFGVQFNSNNKPPDYIQFDKLPNEYANESTSTTSEPLPIEITNEPEHLKKPKKWKSRDKIKNRPSSNTSVEKLTTKIDETYEDIRDISERINKLELNLNDHRSTVEKNETSIQALVKLRNVYVNSPSMGNAAEIETKIKELIEETNTMNEKIRNYEDYITPLKSQLSGNAPNQTQEYQTESNEIDAFGAYEYDGQEEGTIPVVVGENYKILVYEETEGWSRIYLHDLCKMNTDKRESRIYGILTTDEYNHYKPSQLPFSAIWEGFESHTSAHGIPHIYNAIGPIKKVVWFSLFIAALIGLSYNTYLLVDKYLQYNVNVLVKLRYERNLLYPAVTVCNNNPIRKSYVEYDYRFSKYMNIDDGINQDFISTALVKIPQDDSYTDIPADKVTLFEKIFGNSMILPNPYASQFNRYFEKNYPLHQLTSLPTYGIEIENNEMYKTLDDLYSNVHFDKSEFISSSFANGDIFDDKGRVSRKMIDNKHKVMYEIHRLPLITKQKIGYQFEDFIVDCSYNGYVCLKNDFVEYYSTSHGNCYTFNSGWNKSHPIYRSNKPGPLYGFYFISIFECDIEDGLTLILFIDQLQYTPSLVTSAGARVVTHPQNIMPFPADEGYSVSPGKTTNIAAKKTSIKRAGDIYSECAYTNTINITRNIFEELYPVRYNTAMCFKTCYQKFVIKNCNCADQELPKYGSAFNYVDVGNCRLENKTEYDCLISIKKRYEKNELACHCPSPCEETTFSSTISTSYWPNVNYKDTLIKAVSKNKKIKHLLKLNKDNLVSNIMEVKVYYQEFNYETIVELPEYQIFQLISDLGGILGLYIGFSLLTIFEFLELMMDMLYVMASRPCNKISDVQQTTKDDSKIQNPKMKLNSSWNISVDP</sequence>
<comment type="caution">
    <text evidence="16">The sequence shown here is derived from an EMBL/GenBank/DDBJ whole genome shotgun (WGS) entry which is preliminary data.</text>
</comment>
<dbReference type="InterPro" id="IPR001873">
    <property type="entry name" value="ENaC"/>
</dbReference>
<feature type="compositionally biased region" description="Basic residues" evidence="13">
    <location>
        <begin position="314"/>
        <end position="327"/>
    </location>
</feature>
<evidence type="ECO:0000313" key="17">
    <source>
        <dbReference type="Proteomes" id="UP000078046"/>
    </source>
</evidence>
<evidence type="ECO:0000256" key="11">
    <source>
        <dbReference type="RuleBase" id="RU000679"/>
    </source>
</evidence>
<keyword evidence="12" id="KW-0175">Coiled coil</keyword>
<dbReference type="Gene3D" id="1.20.1270.60">
    <property type="entry name" value="Arfaptin homology (AH) domain/BAR domain"/>
    <property type="match status" value="1"/>
</dbReference>
<evidence type="ECO:0000256" key="5">
    <source>
        <dbReference type="ARBA" id="ARBA00022989"/>
    </source>
</evidence>
<dbReference type="EMBL" id="LWCA01000235">
    <property type="protein sequence ID" value="OAF69755.1"/>
    <property type="molecule type" value="Genomic_DNA"/>
</dbReference>
<comment type="subcellular location">
    <subcellularLocation>
        <location evidence="1">Membrane</location>
        <topology evidence="1">Multi-pass membrane protein</topology>
    </subcellularLocation>
</comment>
<reference evidence="16 17" key="1">
    <citation type="submission" date="2016-04" db="EMBL/GenBank/DDBJ databases">
        <title>The genome of Intoshia linei affirms orthonectids as highly simplified spiralians.</title>
        <authorList>
            <person name="Mikhailov K.V."/>
            <person name="Slusarev G.S."/>
            <person name="Nikitin M.A."/>
            <person name="Logacheva M.D."/>
            <person name="Penin A."/>
            <person name="Aleoshin V."/>
            <person name="Panchin Y.V."/>
        </authorList>
    </citation>
    <scope>NUCLEOTIDE SEQUENCE [LARGE SCALE GENOMIC DNA]</scope>
    <source>
        <strain evidence="16">Intl2013</strain>
        <tissue evidence="16">Whole animal</tissue>
    </source>
</reference>
<organism evidence="16 17">
    <name type="scientific">Intoshia linei</name>
    <dbReference type="NCBI Taxonomy" id="1819745"/>
    <lineage>
        <taxon>Eukaryota</taxon>
        <taxon>Metazoa</taxon>
        <taxon>Spiralia</taxon>
        <taxon>Lophotrochozoa</taxon>
        <taxon>Mesozoa</taxon>
        <taxon>Orthonectida</taxon>
        <taxon>Rhopaluridae</taxon>
        <taxon>Intoshia</taxon>
    </lineage>
</organism>
<dbReference type="Gene3D" id="2.60.470.10">
    <property type="entry name" value="Acid-sensing ion channels like domains"/>
    <property type="match status" value="1"/>
</dbReference>
<keyword evidence="8 14" id="KW-0472">Membrane</keyword>
<dbReference type="PANTHER" id="PTHR11690">
    <property type="entry name" value="AMILORIDE-SENSITIVE SODIUM CHANNEL-RELATED"/>
    <property type="match status" value="1"/>
</dbReference>
<keyword evidence="4 11" id="KW-0812">Transmembrane</keyword>
<feature type="coiled-coil region" evidence="12">
    <location>
        <begin position="335"/>
        <end position="423"/>
    </location>
</feature>
<evidence type="ECO:0000313" key="16">
    <source>
        <dbReference type="EMBL" id="OAF69755.1"/>
    </source>
</evidence>
<evidence type="ECO:0000259" key="15">
    <source>
        <dbReference type="Pfam" id="PF25610"/>
    </source>
</evidence>
<dbReference type="OrthoDB" id="6021021at2759"/>
<keyword evidence="6" id="KW-0915">Sodium</keyword>
<evidence type="ECO:0000256" key="2">
    <source>
        <dbReference type="ARBA" id="ARBA00022448"/>
    </source>
</evidence>
<accession>A0A177B673</accession>
<proteinExistence type="inferred from homology"/>
<evidence type="ECO:0000256" key="7">
    <source>
        <dbReference type="ARBA" id="ARBA00023065"/>
    </source>
</evidence>
<keyword evidence="5 14" id="KW-1133">Transmembrane helix</keyword>
<evidence type="ECO:0000256" key="10">
    <source>
        <dbReference type="ARBA" id="ARBA00023303"/>
    </source>
</evidence>
<keyword evidence="9 11" id="KW-0739">Sodium transport</keyword>
<dbReference type="Proteomes" id="UP000078046">
    <property type="component" value="Unassembled WGS sequence"/>
</dbReference>
<keyword evidence="10 11" id="KW-0407">Ion channel</keyword>
<dbReference type="Pfam" id="PF25610">
    <property type="entry name" value="HR1_TOCA"/>
    <property type="match status" value="1"/>
</dbReference>